<evidence type="ECO:0000313" key="3">
    <source>
        <dbReference type="Proteomes" id="UP001195660"/>
    </source>
</evidence>
<dbReference type="PANTHER" id="PTHR43031:SF1">
    <property type="entry name" value="PYRIDINE NUCLEOTIDE-DISULPHIDE OXIDOREDUCTASE"/>
    <property type="match status" value="1"/>
</dbReference>
<dbReference type="Gene3D" id="3.40.250.10">
    <property type="entry name" value="Rhodanese-like domain"/>
    <property type="match status" value="1"/>
</dbReference>
<dbReference type="Pfam" id="PF00581">
    <property type="entry name" value="Rhodanese"/>
    <property type="match status" value="1"/>
</dbReference>
<sequence length="145" mass="15461">MSAVLSSGLATASESEQFFAAQLQFRTDSADLAADLIAAEPQIVVIDTRSVAHYQAAHIPGAISFPHRLMTAESTANWDRSKVYVTYCDGIGCNGSTWGAYKLAKLGFQVKELIGGIDWWPRDGYAIATGDEPGVLLASSIECGC</sequence>
<feature type="domain" description="Rhodanese" evidence="1">
    <location>
        <begin position="39"/>
        <end position="129"/>
    </location>
</feature>
<evidence type="ECO:0000259" key="1">
    <source>
        <dbReference type="PROSITE" id="PS50206"/>
    </source>
</evidence>
<dbReference type="InterPro" id="IPR050229">
    <property type="entry name" value="GlpE_sulfurtransferase"/>
</dbReference>
<name>A0ABS2CDJ7_9NEIS</name>
<reference evidence="2 3" key="1">
    <citation type="submission" date="2019-11" db="EMBL/GenBank/DDBJ databases">
        <title>Novel Deefgea species.</title>
        <authorList>
            <person name="Han J.-H."/>
        </authorList>
    </citation>
    <scope>NUCLEOTIDE SEQUENCE [LARGE SCALE GENOMIC DNA]</scope>
    <source>
        <strain evidence="2 3">LMG 24817</strain>
    </source>
</reference>
<protein>
    <submittedName>
        <fullName evidence="2">Rhodanese</fullName>
    </submittedName>
</protein>
<dbReference type="Proteomes" id="UP001195660">
    <property type="component" value="Unassembled WGS sequence"/>
</dbReference>
<dbReference type="InterPro" id="IPR001763">
    <property type="entry name" value="Rhodanese-like_dom"/>
</dbReference>
<gene>
    <name evidence="2" type="ORF">GM173_11600</name>
</gene>
<evidence type="ECO:0000313" key="2">
    <source>
        <dbReference type="EMBL" id="MBM5572221.1"/>
    </source>
</evidence>
<organism evidence="2 3">
    <name type="scientific">Deefgea chitinilytica</name>
    <dbReference type="NCBI Taxonomy" id="570276"/>
    <lineage>
        <taxon>Bacteria</taxon>
        <taxon>Pseudomonadati</taxon>
        <taxon>Pseudomonadota</taxon>
        <taxon>Betaproteobacteria</taxon>
        <taxon>Neisseriales</taxon>
        <taxon>Chitinibacteraceae</taxon>
        <taxon>Deefgea</taxon>
    </lineage>
</organism>
<dbReference type="RefSeq" id="WP_203571548.1">
    <property type="nucleotide sequence ID" value="NZ_WOFE01000005.1"/>
</dbReference>
<dbReference type="EMBL" id="WOFE01000005">
    <property type="protein sequence ID" value="MBM5572221.1"/>
    <property type="molecule type" value="Genomic_DNA"/>
</dbReference>
<dbReference type="InterPro" id="IPR036873">
    <property type="entry name" value="Rhodanese-like_dom_sf"/>
</dbReference>
<dbReference type="PANTHER" id="PTHR43031">
    <property type="entry name" value="FAD-DEPENDENT OXIDOREDUCTASE"/>
    <property type="match status" value="1"/>
</dbReference>
<dbReference type="SUPFAM" id="SSF52821">
    <property type="entry name" value="Rhodanese/Cell cycle control phosphatase"/>
    <property type="match status" value="1"/>
</dbReference>
<dbReference type="PROSITE" id="PS00380">
    <property type="entry name" value="RHODANESE_1"/>
    <property type="match status" value="1"/>
</dbReference>
<keyword evidence="3" id="KW-1185">Reference proteome</keyword>
<proteinExistence type="predicted"/>
<dbReference type="InterPro" id="IPR001307">
    <property type="entry name" value="Thiosulphate_STrfase_CS"/>
</dbReference>
<accession>A0ABS2CDJ7</accession>
<comment type="caution">
    <text evidence="2">The sequence shown here is derived from an EMBL/GenBank/DDBJ whole genome shotgun (WGS) entry which is preliminary data.</text>
</comment>
<dbReference type="SMART" id="SM00450">
    <property type="entry name" value="RHOD"/>
    <property type="match status" value="1"/>
</dbReference>
<dbReference type="PROSITE" id="PS50206">
    <property type="entry name" value="RHODANESE_3"/>
    <property type="match status" value="1"/>
</dbReference>